<dbReference type="Proteomes" id="UP000001477">
    <property type="component" value="Chromosome"/>
</dbReference>
<gene>
    <name evidence="1" type="ordered locus">EUBREC_1728</name>
</gene>
<dbReference type="EMBL" id="CP001107">
    <property type="protein sequence ID" value="ACR75472.1"/>
    <property type="molecule type" value="Genomic_DNA"/>
</dbReference>
<accession>C4ZA31</accession>
<dbReference type="HOGENOM" id="CLU_3007531_0_0_9"/>
<evidence type="ECO:0000313" key="2">
    <source>
        <dbReference type="Proteomes" id="UP000001477"/>
    </source>
</evidence>
<protein>
    <submittedName>
        <fullName evidence="1">Uncharacterized protein</fullName>
    </submittedName>
</protein>
<reference evidence="1 2" key="1">
    <citation type="journal article" date="2009" name="Proc. Natl. Acad. Sci. U.S.A.">
        <title>Characterizing a model human gut microbiota composed of members of its two dominant bacterial phyla.</title>
        <authorList>
            <person name="Mahowald M.A."/>
            <person name="Rey F.E."/>
            <person name="Seedorf H."/>
            <person name="Turnbaugh P.J."/>
            <person name="Fulton R.S."/>
            <person name="Wollam A."/>
            <person name="Shah N."/>
            <person name="Wang C."/>
            <person name="Magrini V."/>
            <person name="Wilson R.K."/>
            <person name="Cantarel B.L."/>
            <person name="Coutinho P.M."/>
            <person name="Henrissat B."/>
            <person name="Crock L.W."/>
            <person name="Russell A."/>
            <person name="Verberkmoes N.C."/>
            <person name="Hettich R.L."/>
            <person name="Gordon J.I."/>
        </authorList>
    </citation>
    <scope>NUCLEOTIDE SEQUENCE [LARGE SCALE GENOMIC DNA]</scope>
    <source>
        <strain evidence="2">ATCC 33656 / DSM 3377 / JCM 17463 / KCTC 5835 / LMG 30912 / VPI 0990</strain>
    </source>
</reference>
<dbReference type="AlphaFoldDB" id="C4ZA31"/>
<proteinExistence type="predicted"/>
<evidence type="ECO:0000313" key="1">
    <source>
        <dbReference type="EMBL" id="ACR75472.1"/>
    </source>
</evidence>
<organism evidence="1 2">
    <name type="scientific">Agathobacter rectalis (strain ATCC 33656 / DSM 3377 / JCM 17463 / KCTC 5835 / VPI 0990)</name>
    <name type="common">Eubacterium rectale</name>
    <dbReference type="NCBI Taxonomy" id="515619"/>
    <lineage>
        <taxon>Bacteria</taxon>
        <taxon>Bacillati</taxon>
        <taxon>Bacillota</taxon>
        <taxon>Clostridia</taxon>
        <taxon>Lachnospirales</taxon>
        <taxon>Lachnospiraceae</taxon>
        <taxon>Agathobacter</taxon>
    </lineage>
</organism>
<dbReference type="PaxDb" id="515619-EUBREC_1728"/>
<sequence>MYNNIKYLKNNRCGKFQSLTDIDKGSSVLKDEVCTASGAVLFFCGTHLFAKSKFNE</sequence>
<dbReference type="KEGG" id="ere:EUBREC_1728"/>
<name>C4ZA31_AGARV</name>